<keyword evidence="2" id="KW-0378">Hydrolase</keyword>
<dbReference type="InterPro" id="IPR044925">
    <property type="entry name" value="His-Me_finger_sf"/>
</dbReference>
<accession>A0A4R4Y3K4</accession>
<feature type="domain" description="HNH nuclease" evidence="1">
    <location>
        <begin position="271"/>
        <end position="316"/>
    </location>
</feature>
<proteinExistence type="predicted"/>
<comment type="caution">
    <text evidence="2">The sequence shown here is derived from an EMBL/GenBank/DDBJ whole genome shotgun (WGS) entry which is preliminary data.</text>
</comment>
<dbReference type="CDD" id="cd00085">
    <property type="entry name" value="HNHc"/>
    <property type="match status" value="1"/>
</dbReference>
<dbReference type="InterPro" id="IPR003615">
    <property type="entry name" value="HNH_nuc"/>
</dbReference>
<dbReference type="RefSeq" id="WP_132620097.1">
    <property type="nucleotide sequence ID" value="NZ_SMKQ01000181.1"/>
</dbReference>
<sequence length="330" mass="36856">MPDAEPTPEELARCVRRARSLTEVAFLLGLRNSGGRRASLRRKITSLGIDTSHFRRMPRHKYRPETLAAAVAASTSINGVLDYLEIPRSGGAHTHISRRIKLLGLDTSHFSHLPGRPSPPYPRFDRRALEEAAEGAKSMRQILRRLHLPESGRSRAEVRRRLRAYGIAEPAGYQRIRLGEAEVRSAAARSRSVAAMMRLLGLEIGETNRRRLLRCIARYGIDTSHFVRQPTSSVLSRPRRDPARVLVERPPGSGRTPGAVLRRALAEIGVPVRCAQCGVGETWQGRPLTLEVDHVNGDPLDNRRENLRLLCPNCHAQTATFAGRNRNQAR</sequence>
<dbReference type="AlphaFoldDB" id="A0A4R4Y3K4"/>
<dbReference type="SMART" id="SM00507">
    <property type="entry name" value="HNHc"/>
    <property type="match status" value="1"/>
</dbReference>
<dbReference type="Pfam" id="PF13392">
    <property type="entry name" value="HNH_3"/>
    <property type="match status" value="1"/>
</dbReference>
<dbReference type="Proteomes" id="UP000295302">
    <property type="component" value="Unassembled WGS sequence"/>
</dbReference>
<name>A0A4R4Y3K4_9ACTN</name>
<evidence type="ECO:0000313" key="2">
    <source>
        <dbReference type="EMBL" id="TDD38104.1"/>
    </source>
</evidence>
<dbReference type="EMBL" id="SMKQ01000181">
    <property type="protein sequence ID" value="TDD38104.1"/>
    <property type="molecule type" value="Genomic_DNA"/>
</dbReference>
<keyword evidence="2" id="KW-0540">Nuclease</keyword>
<keyword evidence="3" id="KW-1185">Reference proteome</keyword>
<protein>
    <submittedName>
        <fullName evidence="2">HNH endonuclease</fullName>
    </submittedName>
</protein>
<gene>
    <name evidence="2" type="ORF">E1286_36680</name>
</gene>
<evidence type="ECO:0000259" key="1">
    <source>
        <dbReference type="SMART" id="SM00507"/>
    </source>
</evidence>
<evidence type="ECO:0000313" key="3">
    <source>
        <dbReference type="Proteomes" id="UP000295302"/>
    </source>
</evidence>
<reference evidence="2 3" key="1">
    <citation type="submission" date="2019-03" db="EMBL/GenBank/DDBJ databases">
        <title>Draft genome sequences of novel Actinobacteria.</title>
        <authorList>
            <person name="Sahin N."/>
            <person name="Ay H."/>
            <person name="Saygin H."/>
        </authorList>
    </citation>
    <scope>NUCLEOTIDE SEQUENCE [LARGE SCALE GENOMIC DNA]</scope>
    <source>
        <strain evidence="2 3">CH32</strain>
    </source>
</reference>
<dbReference type="GO" id="GO:0004519">
    <property type="term" value="F:endonuclease activity"/>
    <property type="evidence" value="ECO:0007669"/>
    <property type="project" value="UniProtKB-KW"/>
</dbReference>
<keyword evidence="2" id="KW-0255">Endonuclease</keyword>
<organism evidence="2 3">
    <name type="scientific">Nonomuraea terrae</name>
    <dbReference type="NCBI Taxonomy" id="2530383"/>
    <lineage>
        <taxon>Bacteria</taxon>
        <taxon>Bacillati</taxon>
        <taxon>Actinomycetota</taxon>
        <taxon>Actinomycetes</taxon>
        <taxon>Streptosporangiales</taxon>
        <taxon>Streptosporangiaceae</taxon>
        <taxon>Nonomuraea</taxon>
    </lineage>
</organism>
<dbReference type="OrthoDB" id="2085958at2"/>
<dbReference type="SUPFAM" id="SSF54060">
    <property type="entry name" value="His-Me finger endonucleases"/>
    <property type="match status" value="1"/>
</dbReference>